<evidence type="ECO:0000256" key="7">
    <source>
        <dbReference type="SAM" id="Phobius"/>
    </source>
</evidence>
<feature type="transmembrane region" description="Helical" evidence="7">
    <location>
        <begin position="190"/>
        <end position="208"/>
    </location>
</feature>
<dbReference type="PANTHER" id="PTHR11654">
    <property type="entry name" value="OLIGOPEPTIDE TRANSPORTER-RELATED"/>
    <property type="match status" value="1"/>
</dbReference>
<feature type="transmembrane region" description="Helical" evidence="7">
    <location>
        <begin position="159"/>
        <end position="178"/>
    </location>
</feature>
<feature type="transmembrane region" description="Helical" evidence="7">
    <location>
        <begin position="488"/>
        <end position="512"/>
    </location>
</feature>
<feature type="transmembrane region" description="Helical" evidence="7">
    <location>
        <begin position="273"/>
        <end position="296"/>
    </location>
</feature>
<protein>
    <submittedName>
        <fullName evidence="8">H /oligopeptide symporter</fullName>
    </submittedName>
</protein>
<dbReference type="GO" id="GO:0005886">
    <property type="term" value="C:plasma membrane"/>
    <property type="evidence" value="ECO:0007669"/>
    <property type="project" value="UniProtKB-ARBA"/>
</dbReference>
<comment type="similarity">
    <text evidence="2">Belongs to the major facilitator superfamily. Proton-dependent oligopeptide transporter (POT/PTR) (TC 2.A.17) family.</text>
</comment>
<dbReference type="Pfam" id="PF00854">
    <property type="entry name" value="PTR2"/>
    <property type="match status" value="1"/>
</dbReference>
<dbReference type="GO" id="GO:0071916">
    <property type="term" value="F:dipeptide transmembrane transporter activity"/>
    <property type="evidence" value="ECO:0007669"/>
    <property type="project" value="UniProtKB-ARBA"/>
</dbReference>
<dbReference type="InterPro" id="IPR036259">
    <property type="entry name" value="MFS_trans_sf"/>
</dbReference>
<feature type="transmembrane region" description="Helical" evidence="7">
    <location>
        <begin position="371"/>
        <end position="389"/>
    </location>
</feature>
<feature type="transmembrane region" description="Helical" evidence="7">
    <location>
        <begin position="524"/>
        <end position="547"/>
    </location>
</feature>
<keyword evidence="4 7" id="KW-0812">Transmembrane</keyword>
<comment type="subcellular location">
    <subcellularLocation>
        <location evidence="1">Membrane</location>
        <topology evidence="1">Multi-pass membrane protein</topology>
    </subcellularLocation>
</comment>
<keyword evidence="5 7" id="KW-1133">Transmembrane helix</keyword>
<evidence type="ECO:0000256" key="3">
    <source>
        <dbReference type="ARBA" id="ARBA00022448"/>
    </source>
</evidence>
<evidence type="ECO:0000256" key="5">
    <source>
        <dbReference type="ARBA" id="ARBA00022989"/>
    </source>
</evidence>
<accession>A0A0F7SLF3</accession>
<feature type="transmembrane region" description="Helical" evidence="7">
    <location>
        <begin position="553"/>
        <end position="574"/>
    </location>
</feature>
<evidence type="ECO:0000313" key="8">
    <source>
        <dbReference type="EMBL" id="CDZ97807.1"/>
    </source>
</evidence>
<feature type="transmembrane region" description="Helical" evidence="7">
    <location>
        <begin position="446"/>
        <end position="468"/>
    </location>
</feature>
<reference evidence="8" key="1">
    <citation type="submission" date="2014-08" db="EMBL/GenBank/DDBJ databases">
        <authorList>
            <person name="Sharma Rahul"/>
            <person name="Thines Marco"/>
        </authorList>
    </citation>
    <scope>NUCLEOTIDE SEQUENCE</scope>
</reference>
<dbReference type="EMBL" id="LN483249">
    <property type="protein sequence ID" value="CDZ97807.1"/>
    <property type="molecule type" value="Genomic_DNA"/>
</dbReference>
<feature type="transmembrane region" description="Helical" evidence="7">
    <location>
        <begin position="409"/>
        <end position="434"/>
    </location>
</feature>
<evidence type="ECO:0000256" key="6">
    <source>
        <dbReference type="ARBA" id="ARBA00023136"/>
    </source>
</evidence>
<dbReference type="AlphaFoldDB" id="A0A0F7SLF3"/>
<feature type="transmembrane region" description="Helical" evidence="7">
    <location>
        <begin position="247"/>
        <end position="267"/>
    </location>
</feature>
<name>A0A0F7SLF3_PHARH</name>
<evidence type="ECO:0000256" key="2">
    <source>
        <dbReference type="ARBA" id="ARBA00005982"/>
    </source>
</evidence>
<feature type="transmembrane region" description="Helical" evidence="7">
    <location>
        <begin position="132"/>
        <end position="152"/>
    </location>
</feature>
<keyword evidence="3" id="KW-0813">Transport</keyword>
<evidence type="ECO:0000256" key="4">
    <source>
        <dbReference type="ARBA" id="ARBA00022692"/>
    </source>
</evidence>
<keyword evidence="6 7" id="KW-0472">Membrane</keyword>
<dbReference type="Gene3D" id="1.20.1250.20">
    <property type="entry name" value="MFS general substrate transporter like domains"/>
    <property type="match status" value="1"/>
</dbReference>
<dbReference type="InterPro" id="IPR000109">
    <property type="entry name" value="POT_fam"/>
</dbReference>
<sequence length="612" mass="66478">MSAGQNTVVDYESAPVAQNGLPSYSASKSEKDVVAHPVSVVAALEAEETERIPTEEELRTLPKVPAALPWAAFAICMVEFAERASYYGCTGVFGNFVRGALPIGGNGAGAVDPSRTDETAGALGKGSVTATALTQTFTFLAYTVPILGAIIADTKWGRFKTIAVGTVIGVVSHFLLIIPAAPSVIASGNAMAPFIISILILAFASGFIKPCLGPLLCDQSPVTKQVVITQKDGSLAILDPQTTIQRYLLIFYWAINIGSFFSLATSYSAYYVGFWLAFLIPGILYLMVPVVLVIVYKRLYHAPPQGSVLVEASRVVKVLWSRGFLARLRGNSDTFWNFAKPSEIEQREGTIDRSRVLWDDKFVDELRQTVAACKVFLLIPIFNLADGGFGNSENDMSASMVNNGVPNDLISNFNALTIVIFTPILNWGIYPYLAKRNIVLQPMTRMSIGFMLGSINMIIGAILQWRVYATSPCGNLASTCDELSTVNLWAQIPLYSLPAIGELFVNVTSYELAYTRAPARMKGLVFACALFTSAISSALALACSKVVDDPYLVWPYVALAVACFLCAIALPTYFKELNTFADPSSIDRMEGRQQHAAMIANQDESIEHDRKY</sequence>
<dbReference type="FunFam" id="1.20.1250.20:FF:000085">
    <property type="entry name" value="MFS peptide transporter Ptr2"/>
    <property type="match status" value="1"/>
</dbReference>
<evidence type="ECO:0000256" key="1">
    <source>
        <dbReference type="ARBA" id="ARBA00004141"/>
    </source>
</evidence>
<organism evidence="8">
    <name type="scientific">Phaffia rhodozyma</name>
    <name type="common">Yeast</name>
    <name type="synonym">Xanthophyllomyces dendrorhous</name>
    <dbReference type="NCBI Taxonomy" id="264483"/>
    <lineage>
        <taxon>Eukaryota</taxon>
        <taxon>Fungi</taxon>
        <taxon>Dikarya</taxon>
        <taxon>Basidiomycota</taxon>
        <taxon>Agaricomycotina</taxon>
        <taxon>Tremellomycetes</taxon>
        <taxon>Cystofilobasidiales</taxon>
        <taxon>Mrakiaceae</taxon>
        <taxon>Phaffia</taxon>
    </lineage>
</organism>
<dbReference type="SUPFAM" id="SSF103473">
    <property type="entry name" value="MFS general substrate transporter"/>
    <property type="match status" value="1"/>
</dbReference>
<proteinExistence type="inferred from homology"/>